<evidence type="ECO:0000313" key="4">
    <source>
        <dbReference type="Proteomes" id="UP001318860"/>
    </source>
</evidence>
<evidence type="ECO:0000259" key="2">
    <source>
        <dbReference type="Pfam" id="PF24626"/>
    </source>
</evidence>
<dbReference type="Pfam" id="PF17921">
    <property type="entry name" value="Integrase_H2C2"/>
    <property type="match status" value="1"/>
</dbReference>
<feature type="domain" description="Integrase zinc-binding" evidence="1">
    <location>
        <begin position="1"/>
        <end position="33"/>
    </location>
</feature>
<reference evidence="3 4" key="1">
    <citation type="journal article" date="2021" name="Comput. Struct. Biotechnol. J.">
        <title>De novo genome assembly of the potent medicinal plant Rehmannia glutinosa using nanopore technology.</title>
        <authorList>
            <person name="Ma L."/>
            <person name="Dong C."/>
            <person name="Song C."/>
            <person name="Wang X."/>
            <person name="Zheng X."/>
            <person name="Niu Y."/>
            <person name="Chen S."/>
            <person name="Feng W."/>
        </authorList>
    </citation>
    <scope>NUCLEOTIDE SEQUENCE [LARGE SCALE GENOMIC DNA]</scope>
    <source>
        <strain evidence="3">DH-2019</strain>
    </source>
</reference>
<accession>A0ABR0WKQ2</accession>
<organism evidence="3 4">
    <name type="scientific">Rehmannia glutinosa</name>
    <name type="common">Chinese foxglove</name>
    <dbReference type="NCBI Taxonomy" id="99300"/>
    <lineage>
        <taxon>Eukaryota</taxon>
        <taxon>Viridiplantae</taxon>
        <taxon>Streptophyta</taxon>
        <taxon>Embryophyta</taxon>
        <taxon>Tracheophyta</taxon>
        <taxon>Spermatophyta</taxon>
        <taxon>Magnoliopsida</taxon>
        <taxon>eudicotyledons</taxon>
        <taxon>Gunneridae</taxon>
        <taxon>Pentapetalae</taxon>
        <taxon>asterids</taxon>
        <taxon>lamiids</taxon>
        <taxon>Lamiales</taxon>
        <taxon>Orobanchaceae</taxon>
        <taxon>Rehmannieae</taxon>
        <taxon>Rehmannia</taxon>
    </lineage>
</organism>
<dbReference type="Gene3D" id="1.10.340.70">
    <property type="match status" value="1"/>
</dbReference>
<dbReference type="EMBL" id="JABTTQ020000010">
    <property type="protein sequence ID" value="KAK6148146.1"/>
    <property type="molecule type" value="Genomic_DNA"/>
</dbReference>
<protein>
    <recommendedName>
        <fullName evidence="5">Chromo domain-containing protein</fullName>
    </recommendedName>
</protein>
<name>A0ABR0WKQ2_REHGL</name>
<evidence type="ECO:0008006" key="5">
    <source>
        <dbReference type="Google" id="ProtNLM"/>
    </source>
</evidence>
<keyword evidence="4" id="KW-1185">Reference proteome</keyword>
<proteinExistence type="predicted"/>
<sequence>MYKDLKQNYWWVNMKNQFFEYVSRCLTCQQVKSSNNPRTNPHAQSRLKKLRRSKKKRFRVYNETKYLKIVSTKGYDSSQEGWEIKSRYIGPFKILERIGTVAYRLDLPPKLARMHNVFHVSRLKKYHPDLEHIIKDNIPQVMENLTYEEKPLRIIDRQVRELRNKSIPLVKVVWRNHDKIEEATWETETICEHAIRELFQEENLETKLF</sequence>
<evidence type="ECO:0000259" key="1">
    <source>
        <dbReference type="Pfam" id="PF17921"/>
    </source>
</evidence>
<dbReference type="Pfam" id="PF24626">
    <property type="entry name" value="SH3_Tf2-1"/>
    <property type="match status" value="1"/>
</dbReference>
<feature type="domain" description="Tf2-1-like SH3-like" evidence="2">
    <location>
        <begin position="84"/>
        <end position="127"/>
    </location>
</feature>
<dbReference type="InterPro" id="IPR041588">
    <property type="entry name" value="Integrase_H2C2"/>
</dbReference>
<gene>
    <name evidence="3" type="ORF">DH2020_019058</name>
</gene>
<dbReference type="PANTHER" id="PTHR46148:SF57">
    <property type="entry name" value="OS12G0499874 PROTEIN"/>
    <property type="match status" value="1"/>
</dbReference>
<evidence type="ECO:0000313" key="3">
    <source>
        <dbReference type="EMBL" id="KAK6148146.1"/>
    </source>
</evidence>
<dbReference type="PANTHER" id="PTHR46148">
    <property type="entry name" value="CHROMO DOMAIN-CONTAINING PROTEIN"/>
    <property type="match status" value="1"/>
</dbReference>
<dbReference type="InterPro" id="IPR056924">
    <property type="entry name" value="SH3_Tf2-1"/>
</dbReference>
<comment type="caution">
    <text evidence="3">The sequence shown here is derived from an EMBL/GenBank/DDBJ whole genome shotgun (WGS) entry which is preliminary data.</text>
</comment>
<dbReference type="Proteomes" id="UP001318860">
    <property type="component" value="Unassembled WGS sequence"/>
</dbReference>